<feature type="domain" description="Outer membrane protein beta-barrel" evidence="2">
    <location>
        <begin position="4"/>
        <end position="87"/>
    </location>
</feature>
<sequence>MGKTRPYLSGGVGLARHKVRNKTGSEKDTGFAYQVGVGIMHDLDDDTSVFIGYRYLNTSDAKYSIDSGYEKVDYGLHEVQIGLRYSF</sequence>
<evidence type="ECO:0000256" key="1">
    <source>
        <dbReference type="ARBA" id="ARBA00022729"/>
    </source>
</evidence>
<organism evidence="3">
    <name type="scientific">Candidatus Kentrum sp. LPFa</name>
    <dbReference type="NCBI Taxonomy" id="2126335"/>
    <lineage>
        <taxon>Bacteria</taxon>
        <taxon>Pseudomonadati</taxon>
        <taxon>Pseudomonadota</taxon>
        <taxon>Gammaproteobacteria</taxon>
        <taxon>Candidatus Kentrum</taxon>
    </lineage>
</organism>
<dbReference type="SUPFAM" id="SSF56925">
    <property type="entry name" value="OMPA-like"/>
    <property type="match status" value="1"/>
</dbReference>
<name>A0A450W879_9GAMM</name>
<dbReference type="EMBL" id="CAADFK010000045">
    <property type="protein sequence ID" value="VFK13256.1"/>
    <property type="molecule type" value="Genomic_DNA"/>
</dbReference>
<gene>
    <name evidence="3" type="ORF">BECKLPF1236B_GA0070989_104515</name>
</gene>
<dbReference type="Gene3D" id="2.40.160.20">
    <property type="match status" value="1"/>
</dbReference>
<reference evidence="3" key="1">
    <citation type="submission" date="2019-02" db="EMBL/GenBank/DDBJ databases">
        <authorList>
            <person name="Gruber-Vodicka R. H."/>
            <person name="Seah K. B. B."/>
        </authorList>
    </citation>
    <scope>NUCLEOTIDE SEQUENCE</scope>
    <source>
        <strain evidence="3">BECK_S313</strain>
    </source>
</reference>
<evidence type="ECO:0000313" key="3">
    <source>
        <dbReference type="EMBL" id="VFK13256.1"/>
    </source>
</evidence>
<dbReference type="InterPro" id="IPR011250">
    <property type="entry name" value="OMP/PagP_B-barrel"/>
</dbReference>
<accession>A0A450W879</accession>
<dbReference type="Pfam" id="PF13505">
    <property type="entry name" value="OMP_b-brl"/>
    <property type="match status" value="1"/>
</dbReference>
<evidence type="ECO:0000259" key="2">
    <source>
        <dbReference type="Pfam" id="PF13505"/>
    </source>
</evidence>
<dbReference type="AlphaFoldDB" id="A0A450W879"/>
<keyword evidence="1" id="KW-0732">Signal</keyword>
<protein>
    <submittedName>
        <fullName evidence="3">Outer membrane protein beta-barrel domain-containing protein</fullName>
    </submittedName>
</protein>
<proteinExistence type="predicted"/>
<dbReference type="InterPro" id="IPR027385">
    <property type="entry name" value="Beta-barrel_OMP"/>
</dbReference>